<dbReference type="Proteomes" id="UP001302602">
    <property type="component" value="Unassembled WGS sequence"/>
</dbReference>
<gene>
    <name evidence="2" type="ORF">N657DRAFT_636917</name>
</gene>
<name>A0AAN6TTM8_9PEZI</name>
<feature type="compositionally biased region" description="Polar residues" evidence="1">
    <location>
        <begin position="141"/>
        <end position="162"/>
    </location>
</feature>
<organism evidence="2 3">
    <name type="scientific">Parathielavia appendiculata</name>
    <dbReference type="NCBI Taxonomy" id="2587402"/>
    <lineage>
        <taxon>Eukaryota</taxon>
        <taxon>Fungi</taxon>
        <taxon>Dikarya</taxon>
        <taxon>Ascomycota</taxon>
        <taxon>Pezizomycotina</taxon>
        <taxon>Sordariomycetes</taxon>
        <taxon>Sordariomycetidae</taxon>
        <taxon>Sordariales</taxon>
        <taxon>Chaetomiaceae</taxon>
        <taxon>Parathielavia</taxon>
    </lineage>
</organism>
<evidence type="ECO:0000313" key="2">
    <source>
        <dbReference type="EMBL" id="KAK4120041.1"/>
    </source>
</evidence>
<feature type="region of interest" description="Disordered" evidence="1">
    <location>
        <begin position="128"/>
        <end position="162"/>
    </location>
</feature>
<dbReference type="EMBL" id="MU853242">
    <property type="protein sequence ID" value="KAK4120041.1"/>
    <property type="molecule type" value="Genomic_DNA"/>
</dbReference>
<evidence type="ECO:0000256" key="1">
    <source>
        <dbReference type="SAM" id="MobiDB-lite"/>
    </source>
</evidence>
<dbReference type="AlphaFoldDB" id="A0AAN6TTM8"/>
<accession>A0AAN6TTM8</accession>
<proteinExistence type="predicted"/>
<dbReference type="GeneID" id="87828240"/>
<dbReference type="RefSeq" id="XP_062643813.1">
    <property type="nucleotide sequence ID" value="XM_062791471.1"/>
</dbReference>
<reference evidence="2" key="1">
    <citation type="journal article" date="2023" name="Mol. Phylogenet. Evol.">
        <title>Genome-scale phylogeny and comparative genomics of the fungal order Sordariales.</title>
        <authorList>
            <person name="Hensen N."/>
            <person name="Bonometti L."/>
            <person name="Westerberg I."/>
            <person name="Brannstrom I.O."/>
            <person name="Guillou S."/>
            <person name="Cros-Aarteil S."/>
            <person name="Calhoun S."/>
            <person name="Haridas S."/>
            <person name="Kuo A."/>
            <person name="Mondo S."/>
            <person name="Pangilinan J."/>
            <person name="Riley R."/>
            <person name="LaButti K."/>
            <person name="Andreopoulos B."/>
            <person name="Lipzen A."/>
            <person name="Chen C."/>
            <person name="Yan M."/>
            <person name="Daum C."/>
            <person name="Ng V."/>
            <person name="Clum A."/>
            <person name="Steindorff A."/>
            <person name="Ohm R.A."/>
            <person name="Martin F."/>
            <person name="Silar P."/>
            <person name="Natvig D.O."/>
            <person name="Lalanne C."/>
            <person name="Gautier V."/>
            <person name="Ament-Velasquez S.L."/>
            <person name="Kruys A."/>
            <person name="Hutchinson M.I."/>
            <person name="Powell A.J."/>
            <person name="Barry K."/>
            <person name="Miller A.N."/>
            <person name="Grigoriev I.V."/>
            <person name="Debuchy R."/>
            <person name="Gladieux P."/>
            <person name="Hiltunen Thoren M."/>
            <person name="Johannesson H."/>
        </authorList>
    </citation>
    <scope>NUCLEOTIDE SEQUENCE</scope>
    <source>
        <strain evidence="2">CBS 731.68</strain>
    </source>
</reference>
<protein>
    <submittedName>
        <fullName evidence="2">Uncharacterized protein</fullName>
    </submittedName>
</protein>
<reference evidence="2" key="2">
    <citation type="submission" date="2023-05" db="EMBL/GenBank/DDBJ databases">
        <authorList>
            <consortium name="Lawrence Berkeley National Laboratory"/>
            <person name="Steindorff A."/>
            <person name="Hensen N."/>
            <person name="Bonometti L."/>
            <person name="Westerberg I."/>
            <person name="Brannstrom I.O."/>
            <person name="Guillou S."/>
            <person name="Cros-Aarteil S."/>
            <person name="Calhoun S."/>
            <person name="Haridas S."/>
            <person name="Kuo A."/>
            <person name="Mondo S."/>
            <person name="Pangilinan J."/>
            <person name="Riley R."/>
            <person name="Labutti K."/>
            <person name="Andreopoulos B."/>
            <person name="Lipzen A."/>
            <person name="Chen C."/>
            <person name="Yanf M."/>
            <person name="Daum C."/>
            <person name="Ng V."/>
            <person name="Clum A."/>
            <person name="Ohm R."/>
            <person name="Martin F."/>
            <person name="Silar P."/>
            <person name="Natvig D."/>
            <person name="Lalanne C."/>
            <person name="Gautier V."/>
            <person name="Ament-Velasquez S.L."/>
            <person name="Kruys A."/>
            <person name="Hutchinson M.I."/>
            <person name="Powell A.J."/>
            <person name="Barry K."/>
            <person name="Miller A.N."/>
            <person name="Grigoriev I.V."/>
            <person name="Debuchy R."/>
            <person name="Gladieux P."/>
            <person name="Thoren M.H."/>
            <person name="Johannesson H."/>
        </authorList>
    </citation>
    <scope>NUCLEOTIDE SEQUENCE</scope>
    <source>
        <strain evidence="2">CBS 731.68</strain>
    </source>
</reference>
<sequence length="534" mass="60362">MARRLKRRSSPRPPRFRWQRSEIHILLACLDYSLQQNLEFENAAIAHIAKRTGKQVTAKLIQSALKKETKDYGRAGPWTVQHLLSEGSAFLEGYCDADRENIREEISRIEPPQIRYWLRNTSVESTSRSRTLSLNRRQRSETSTLPNHSTAESVSSDVSLQRTNNAGLKSEVGKLRNLRERQDYIFTLSNRLSAAEYECARIQESAIKAAEYRDDVVMQRDLRYENSVLKGQLVQMTSQRRMITLASTGSLAPSIRTIWQELECMATDIEDACASVDITIPPAPTDLSTHGGQEVKHTESESWSLRVAHCSLDQLFELISTTDDSVSESHIMKAIIAAGFSELVFESNFPDLLAKESPMLDQYRKHLLAEAGPQTLQQLEVLAYKSVTSEKYFLFHILQTTAKNLAIKLSSALAHLISPNDDTIIGASEKDHDENPVASLFTETFIRALKLKQELALSGSKYRLVFFQPGELFNPDIMFRDGDGDSAFVPMGVLARKQATKGWPRRLSVEKGARIKLCLFPALYAKRKEEFHHG</sequence>
<keyword evidence="3" id="KW-1185">Reference proteome</keyword>
<comment type="caution">
    <text evidence="2">The sequence shown here is derived from an EMBL/GenBank/DDBJ whole genome shotgun (WGS) entry which is preliminary data.</text>
</comment>
<evidence type="ECO:0000313" key="3">
    <source>
        <dbReference type="Proteomes" id="UP001302602"/>
    </source>
</evidence>